<dbReference type="EMBL" id="AJLS01000035">
    <property type="protein sequence ID" value="EKN70918.1"/>
    <property type="molecule type" value="Genomic_DNA"/>
</dbReference>
<evidence type="ECO:0000313" key="1">
    <source>
        <dbReference type="EMBL" id="EKN70918.1"/>
    </source>
</evidence>
<accession>K6DRQ1</accession>
<organism evidence="1 2">
    <name type="scientific">Neobacillus bataviensis LMG 21833</name>
    <dbReference type="NCBI Taxonomy" id="1117379"/>
    <lineage>
        <taxon>Bacteria</taxon>
        <taxon>Bacillati</taxon>
        <taxon>Bacillota</taxon>
        <taxon>Bacilli</taxon>
        <taxon>Bacillales</taxon>
        <taxon>Bacillaceae</taxon>
        <taxon>Neobacillus</taxon>
    </lineage>
</organism>
<comment type="caution">
    <text evidence="1">The sequence shown here is derived from an EMBL/GenBank/DDBJ whole genome shotgun (WGS) entry which is preliminary data.</text>
</comment>
<dbReference type="Proteomes" id="UP000006316">
    <property type="component" value="Unassembled WGS sequence"/>
</dbReference>
<dbReference type="AlphaFoldDB" id="K6DRQ1"/>
<keyword evidence="2" id="KW-1185">Reference proteome</keyword>
<dbReference type="RefSeq" id="WP_007083760.1">
    <property type="nucleotide sequence ID" value="NZ_AJLS01000035.1"/>
</dbReference>
<dbReference type="PATRIC" id="fig|1117379.3.peg.740"/>
<dbReference type="STRING" id="1117379.BABA_03614"/>
<reference evidence="1 2" key="1">
    <citation type="journal article" date="2012" name="Front. Microbiol.">
        <title>Redundancy and modularity in membrane-associated dissimilatory nitrate reduction in Bacillus.</title>
        <authorList>
            <person name="Heylen K."/>
            <person name="Keltjens J."/>
        </authorList>
    </citation>
    <scope>NUCLEOTIDE SEQUENCE [LARGE SCALE GENOMIC DNA]</scope>
    <source>
        <strain evidence="2">LMG 21833T</strain>
    </source>
</reference>
<proteinExistence type="predicted"/>
<dbReference type="OrthoDB" id="9801392at2"/>
<evidence type="ECO:0000313" key="2">
    <source>
        <dbReference type="Proteomes" id="UP000006316"/>
    </source>
</evidence>
<protein>
    <submittedName>
        <fullName evidence="1">Uncharacterized protein</fullName>
    </submittedName>
</protein>
<sequence>MVKIKITDLKKKLNDYSQKELIGLIVDLVKVNKDVQDFLSSKFVGEEVIDELFKKARKKIENEFFPDRGGFKA</sequence>
<name>K6DRQ1_9BACI</name>
<gene>
    <name evidence="1" type="ORF">BABA_03614</name>
</gene>